<dbReference type="AlphaFoldDB" id="A0AB39XHK7"/>
<dbReference type="EMBL" id="CP165734">
    <property type="protein sequence ID" value="XDV57523.1"/>
    <property type="molecule type" value="Genomic_DNA"/>
</dbReference>
<gene>
    <name evidence="1" type="ORF">AB8Z38_34175</name>
</gene>
<protein>
    <submittedName>
        <fullName evidence="1">Uncharacterized protein</fullName>
    </submittedName>
</protein>
<dbReference type="RefSeq" id="WP_369721944.1">
    <property type="nucleotide sequence ID" value="NZ_CP165734.1"/>
</dbReference>
<proteinExistence type="predicted"/>
<sequence>MVQSLTGDVMAVANRDVKAGNAGLVAALVQAMATGNVNVTANRAIAARSGIDAENFGSGAIWLSLPLIAWSDRCC</sequence>
<organism evidence="1">
    <name type="scientific">Bradyrhizobium sp. LLZ17</name>
    <dbReference type="NCBI Taxonomy" id="3239388"/>
    <lineage>
        <taxon>Bacteria</taxon>
        <taxon>Pseudomonadati</taxon>
        <taxon>Pseudomonadota</taxon>
        <taxon>Alphaproteobacteria</taxon>
        <taxon>Hyphomicrobiales</taxon>
        <taxon>Nitrobacteraceae</taxon>
        <taxon>Bradyrhizobium</taxon>
    </lineage>
</organism>
<reference evidence="1" key="1">
    <citation type="submission" date="2024-08" db="EMBL/GenBank/DDBJ databases">
        <authorList>
            <person name="Chaddad Z."/>
            <person name="Lamrabet M."/>
            <person name="Bouhnik O."/>
            <person name="Alami S."/>
            <person name="Wipf D."/>
            <person name="Courty P.E."/>
            <person name="Missbah El Idrissi M."/>
        </authorList>
    </citation>
    <scope>NUCLEOTIDE SEQUENCE</scope>
    <source>
        <strain evidence="1">LLZ17</strain>
    </source>
</reference>
<accession>A0AB39XHK7</accession>
<evidence type="ECO:0000313" key="1">
    <source>
        <dbReference type="EMBL" id="XDV57523.1"/>
    </source>
</evidence>
<name>A0AB39XHK7_9BRAD</name>